<comment type="caution">
    <text evidence="2">The sequence shown here is derived from an EMBL/GenBank/DDBJ whole genome shotgun (WGS) entry which is preliminary data.</text>
</comment>
<name>A0AAE3EXE3_9FLAO</name>
<feature type="domain" description="DinB-like" evidence="1">
    <location>
        <begin position="31"/>
        <end position="164"/>
    </location>
</feature>
<reference evidence="2" key="1">
    <citation type="submission" date="2023-02" db="EMBL/GenBank/DDBJ databases">
        <title>Genome of Flavobacteriaceae gen. nov. sp. strain F89.</title>
        <authorList>
            <person name="Wang Y."/>
        </authorList>
    </citation>
    <scope>NUCLEOTIDE SEQUENCE</scope>
    <source>
        <strain evidence="2">F89</strain>
    </source>
</reference>
<dbReference type="InterPro" id="IPR024775">
    <property type="entry name" value="DinB-like"/>
</dbReference>
<protein>
    <submittedName>
        <fullName evidence="2">DinB family protein</fullName>
    </submittedName>
</protein>
<keyword evidence="3" id="KW-1185">Reference proteome</keyword>
<evidence type="ECO:0000259" key="1">
    <source>
        <dbReference type="Pfam" id="PF12867"/>
    </source>
</evidence>
<dbReference type="AlphaFoldDB" id="A0AAE3EXE3"/>
<dbReference type="EMBL" id="JAIRBC010000015">
    <property type="protein sequence ID" value="MCG2461346.1"/>
    <property type="molecule type" value="Genomic_DNA"/>
</dbReference>
<dbReference type="Proteomes" id="UP001200642">
    <property type="component" value="Unassembled WGS sequence"/>
</dbReference>
<dbReference type="RefSeq" id="WP_317902492.1">
    <property type="nucleotide sequence ID" value="NZ_JAIRBC010000015.1"/>
</dbReference>
<proteinExistence type="predicted"/>
<evidence type="ECO:0000313" key="2">
    <source>
        <dbReference type="EMBL" id="MCG2461346.1"/>
    </source>
</evidence>
<evidence type="ECO:0000313" key="3">
    <source>
        <dbReference type="Proteomes" id="UP001200642"/>
    </source>
</evidence>
<sequence>MIKSDLPSYTLTQFYNNYLSALEDEPLLDLFKRQSKDFIDFLDQIPKEKYGYSYAKHKWTVVEVLVHIIDTERIFQYRALRFSRGDTTELRGFDQDIYVPESHAGKRTMQSIINEYKAVRQSTISLFENLTEANLENSGKVSGVPWTVGTIGFVICGHQQHHQNILEQRYL</sequence>
<dbReference type="Pfam" id="PF12867">
    <property type="entry name" value="DinB_2"/>
    <property type="match status" value="1"/>
</dbReference>
<accession>A0AAE3EXE3</accession>
<dbReference type="Gene3D" id="1.20.120.450">
    <property type="entry name" value="dinb family like domain"/>
    <property type="match status" value="1"/>
</dbReference>
<dbReference type="SUPFAM" id="SSF109854">
    <property type="entry name" value="DinB/YfiT-like putative metalloenzymes"/>
    <property type="match status" value="1"/>
</dbReference>
<organism evidence="2 3">
    <name type="scientific">Cerina litoralis</name>
    <dbReference type="NCBI Taxonomy" id="2874477"/>
    <lineage>
        <taxon>Bacteria</taxon>
        <taxon>Pseudomonadati</taxon>
        <taxon>Bacteroidota</taxon>
        <taxon>Flavobacteriia</taxon>
        <taxon>Flavobacteriales</taxon>
        <taxon>Flavobacteriaceae</taxon>
        <taxon>Cerina</taxon>
    </lineage>
</organism>
<dbReference type="InterPro" id="IPR034660">
    <property type="entry name" value="DinB/YfiT-like"/>
</dbReference>
<gene>
    <name evidence="2" type="ORF">K8352_11350</name>
</gene>